<keyword evidence="9" id="KW-0479">Metal-binding</keyword>
<organism evidence="11 12">
    <name type="scientific">Tumidithrix elongata BACA0141</name>
    <dbReference type="NCBI Taxonomy" id="2716417"/>
    <lineage>
        <taxon>Bacteria</taxon>
        <taxon>Bacillati</taxon>
        <taxon>Cyanobacteriota</taxon>
        <taxon>Cyanophyceae</taxon>
        <taxon>Pseudanabaenales</taxon>
        <taxon>Pseudanabaenaceae</taxon>
        <taxon>Tumidithrix</taxon>
        <taxon>Tumidithrix elongata</taxon>
    </lineage>
</organism>
<dbReference type="SUPFAM" id="SSF52949">
    <property type="entry name" value="Macro domain-like"/>
    <property type="match status" value="1"/>
</dbReference>
<dbReference type="EC" id="3.4.11.10" evidence="9"/>
<dbReference type="NCBIfam" id="NF002076">
    <property type="entry name" value="PRK00913.2-3"/>
    <property type="match status" value="1"/>
</dbReference>
<feature type="binding site" evidence="9">
    <location>
        <position position="308"/>
    </location>
    <ligand>
        <name>Mn(2+)</name>
        <dbReference type="ChEBI" id="CHEBI:29035"/>
        <label>2</label>
    </ligand>
</feature>
<dbReference type="InterPro" id="IPR011356">
    <property type="entry name" value="Leucine_aapep/pepB"/>
</dbReference>
<dbReference type="PANTHER" id="PTHR11963">
    <property type="entry name" value="LEUCINE AMINOPEPTIDASE-RELATED"/>
    <property type="match status" value="1"/>
</dbReference>
<proteinExistence type="inferred from homology"/>
<evidence type="ECO:0000256" key="8">
    <source>
        <dbReference type="ARBA" id="ARBA00049972"/>
    </source>
</evidence>
<keyword evidence="6 9" id="KW-0378">Hydrolase</keyword>
<evidence type="ECO:0000256" key="1">
    <source>
        <dbReference type="ARBA" id="ARBA00000135"/>
    </source>
</evidence>
<dbReference type="InterPro" id="IPR008283">
    <property type="entry name" value="Peptidase_M17_N"/>
</dbReference>
<dbReference type="GO" id="GO:0005737">
    <property type="term" value="C:cytoplasm"/>
    <property type="evidence" value="ECO:0007669"/>
    <property type="project" value="UniProtKB-SubCell"/>
</dbReference>
<feature type="binding site" evidence="9">
    <location>
        <position position="288"/>
    </location>
    <ligand>
        <name>Mn(2+)</name>
        <dbReference type="ChEBI" id="CHEBI:29035"/>
        <label>2</label>
    </ligand>
</feature>
<dbReference type="AlphaFoldDB" id="A0AAW9Q6P4"/>
<comment type="function">
    <text evidence="8 9">Presumably involved in the processing and regular turnover of intracellular proteins. Catalyzes the removal of unsubstituted N-terminal amino acids from various peptides.</text>
</comment>
<keyword evidence="9" id="KW-0963">Cytoplasm</keyword>
<dbReference type="GO" id="GO:0070006">
    <property type="term" value="F:metalloaminopeptidase activity"/>
    <property type="evidence" value="ECO:0007669"/>
    <property type="project" value="InterPro"/>
</dbReference>
<dbReference type="EMBL" id="JAZBJZ010000149">
    <property type="protein sequence ID" value="MEE3719609.1"/>
    <property type="molecule type" value="Genomic_DNA"/>
</dbReference>
<reference evidence="11" key="1">
    <citation type="submission" date="2024-01" db="EMBL/GenBank/DDBJ databases">
        <title>Bank of Algae and Cyanobacteria of the Azores (BACA) strain genomes.</title>
        <authorList>
            <person name="Luz R."/>
            <person name="Cordeiro R."/>
            <person name="Fonseca A."/>
            <person name="Goncalves V."/>
        </authorList>
    </citation>
    <scope>NUCLEOTIDE SEQUENCE</scope>
    <source>
        <strain evidence="11">BACA0141</strain>
    </source>
</reference>
<evidence type="ECO:0000256" key="9">
    <source>
        <dbReference type="HAMAP-Rule" id="MF_00181"/>
    </source>
</evidence>
<dbReference type="SUPFAM" id="SSF53187">
    <property type="entry name" value="Zn-dependent exopeptidases"/>
    <property type="match status" value="1"/>
</dbReference>
<feature type="binding site" evidence="9">
    <location>
        <position position="283"/>
    </location>
    <ligand>
        <name>Mn(2+)</name>
        <dbReference type="ChEBI" id="CHEBI:29035"/>
        <label>2</label>
    </ligand>
</feature>
<gene>
    <name evidence="9" type="primary">pepA</name>
    <name evidence="11" type="ORF">V2H45_22980</name>
</gene>
<feature type="binding site" evidence="9">
    <location>
        <position position="288"/>
    </location>
    <ligand>
        <name>Mn(2+)</name>
        <dbReference type="ChEBI" id="CHEBI:29035"/>
        <label>1</label>
    </ligand>
</feature>
<dbReference type="Gene3D" id="3.40.630.10">
    <property type="entry name" value="Zn peptidases"/>
    <property type="match status" value="1"/>
</dbReference>
<feature type="binding site" evidence="9">
    <location>
        <position position="370"/>
    </location>
    <ligand>
        <name>Mn(2+)</name>
        <dbReference type="ChEBI" id="CHEBI:29035"/>
        <label>1</label>
    </ligand>
</feature>
<keyword evidence="7 9" id="KW-0464">Manganese</keyword>
<evidence type="ECO:0000256" key="3">
    <source>
        <dbReference type="ARBA" id="ARBA00009528"/>
    </source>
</evidence>
<evidence type="ECO:0000313" key="12">
    <source>
        <dbReference type="Proteomes" id="UP001333818"/>
    </source>
</evidence>
<dbReference type="Proteomes" id="UP001333818">
    <property type="component" value="Unassembled WGS sequence"/>
</dbReference>
<name>A0AAW9Q6P4_9CYAN</name>
<evidence type="ECO:0000256" key="7">
    <source>
        <dbReference type="ARBA" id="ARBA00023211"/>
    </source>
</evidence>
<evidence type="ECO:0000259" key="10">
    <source>
        <dbReference type="PROSITE" id="PS00631"/>
    </source>
</evidence>
<dbReference type="HAMAP" id="MF_00181">
    <property type="entry name" value="Cytosol_peptidase_M17"/>
    <property type="match status" value="1"/>
</dbReference>
<dbReference type="InterPro" id="IPR000819">
    <property type="entry name" value="Peptidase_M17_C"/>
</dbReference>
<comment type="catalytic activity">
    <reaction evidence="2 9">
        <text>Release of an N-terminal amino acid, preferentially leucine, but not glutamic or aspartic acids.</text>
        <dbReference type="EC" id="3.4.11.10"/>
    </reaction>
</comment>
<dbReference type="PANTHER" id="PTHR11963:SF23">
    <property type="entry name" value="CYTOSOL AMINOPEPTIDASE"/>
    <property type="match status" value="1"/>
</dbReference>
<feature type="binding site" evidence="9">
    <location>
        <position position="368"/>
    </location>
    <ligand>
        <name>Mn(2+)</name>
        <dbReference type="ChEBI" id="CHEBI:29035"/>
        <label>1</label>
    </ligand>
</feature>
<feature type="active site" evidence="9">
    <location>
        <position position="295"/>
    </location>
</feature>
<protein>
    <recommendedName>
        <fullName evidence="9">Probable cytosol aminopeptidase</fullName>
        <ecNumber evidence="9">3.4.11.1</ecNumber>
    </recommendedName>
    <alternativeName>
        <fullName evidence="9">Leucine aminopeptidase</fullName>
        <shortName evidence="9">LAP</shortName>
        <ecNumber evidence="9">3.4.11.10</ecNumber>
    </alternativeName>
    <alternativeName>
        <fullName evidence="9">Leucyl aminopeptidase</fullName>
    </alternativeName>
</protein>
<dbReference type="InterPro" id="IPR043472">
    <property type="entry name" value="Macro_dom-like"/>
</dbReference>
<sequence>MKITTSAHPLQSWVGDGLAIAFFQASTPDPEKDTKDKGQIELTAELSSLDIEVLGGTLQELIAESGFKGAVGESASTRVGGSSPIRKVLLLGLGDPAKATTDAWRKAAAQASKWANQAKCKTLALSFPQYNQDLGITTQALSEGILLATHQDKRFKSNSSNGSGKSKPEPTLEQVELLGISDSAASIETAQKICSGVILARELVSAPANLVTPITLADTALAIANEYSSISAEILEKEQCEALGMGSFLGVAQASDLPPKFIHLTYSSETNDAPKRKVAIVGKGLTFDSGGLNIKTGVGSSIELMKTDMGGAAATLGAAKAIAQLQPPNLEVHFIIAACENMINGKAMRPGDILTASNGKTIEVNNTDAEGRLTLADALVFADKLGVEAIVDLATLTGACVVALGDQIAGMWSTSDELAAQLNKASKSAGEKFWRMPLEEPYFDQLKSVVADFLNTGSRAGGAITGALFLKQFVAKTSAWAHLDIAGPVWTGKDAGYNNAGGTGYPVRTLVNWLLSLS</sequence>
<evidence type="ECO:0000256" key="2">
    <source>
        <dbReference type="ARBA" id="ARBA00000967"/>
    </source>
</evidence>
<evidence type="ECO:0000256" key="4">
    <source>
        <dbReference type="ARBA" id="ARBA00022438"/>
    </source>
</evidence>
<keyword evidence="12" id="KW-1185">Reference proteome</keyword>
<feature type="domain" description="Cytosol aminopeptidase" evidence="10">
    <location>
        <begin position="366"/>
        <end position="373"/>
    </location>
</feature>
<keyword evidence="5 9" id="KW-0645">Protease</keyword>
<dbReference type="GO" id="GO:0030145">
    <property type="term" value="F:manganese ion binding"/>
    <property type="evidence" value="ECO:0007669"/>
    <property type="project" value="UniProtKB-UniRule"/>
</dbReference>
<evidence type="ECO:0000313" key="11">
    <source>
        <dbReference type="EMBL" id="MEE3719609.1"/>
    </source>
</evidence>
<accession>A0AAW9Q6P4</accession>
<dbReference type="PROSITE" id="PS00631">
    <property type="entry name" value="CYTOSOL_AP"/>
    <property type="match status" value="1"/>
</dbReference>
<comment type="subcellular location">
    <subcellularLocation>
        <location evidence="9">Cytoplasm</location>
    </subcellularLocation>
</comment>
<comment type="catalytic activity">
    <reaction evidence="1 9">
        <text>Release of an N-terminal amino acid, Xaa-|-Yaa-, in which Xaa is preferably Leu, but may be other amino acids including Pro although not Arg or Lys, and Yaa may be Pro. Amino acid amides and methyl esters are also readily hydrolyzed, but rates on arylamides are exceedingly low.</text>
        <dbReference type="EC" id="3.4.11.1"/>
    </reaction>
</comment>
<keyword evidence="4 9" id="KW-0031">Aminopeptidase</keyword>
<feature type="binding site" evidence="9">
    <location>
        <position position="370"/>
    </location>
    <ligand>
        <name>Mn(2+)</name>
        <dbReference type="ChEBI" id="CHEBI:29035"/>
        <label>2</label>
    </ligand>
</feature>
<dbReference type="Pfam" id="PF00883">
    <property type="entry name" value="Peptidase_M17"/>
    <property type="match status" value="1"/>
</dbReference>
<comment type="similarity">
    <text evidence="3 9">Belongs to the peptidase M17 family.</text>
</comment>
<dbReference type="PRINTS" id="PR00481">
    <property type="entry name" value="LAMNOPPTDASE"/>
</dbReference>
<dbReference type="CDD" id="cd00433">
    <property type="entry name" value="Peptidase_M17"/>
    <property type="match status" value="1"/>
</dbReference>
<evidence type="ECO:0000256" key="5">
    <source>
        <dbReference type="ARBA" id="ARBA00022670"/>
    </source>
</evidence>
<dbReference type="Pfam" id="PF02789">
    <property type="entry name" value="Peptidase_M17_N"/>
    <property type="match status" value="1"/>
</dbReference>
<evidence type="ECO:0000256" key="6">
    <source>
        <dbReference type="ARBA" id="ARBA00022801"/>
    </source>
</evidence>
<dbReference type="InterPro" id="IPR023042">
    <property type="entry name" value="Peptidase_M17_leu_NH2_pept"/>
</dbReference>
<comment type="caution">
    <text evidence="11">The sequence shown here is derived from an EMBL/GenBank/DDBJ whole genome shotgun (WGS) entry which is preliminary data.</text>
</comment>
<feature type="active site" evidence="9">
    <location>
        <position position="372"/>
    </location>
</feature>
<dbReference type="Gene3D" id="3.40.220.10">
    <property type="entry name" value="Leucine Aminopeptidase, subunit E, domain 1"/>
    <property type="match status" value="1"/>
</dbReference>
<dbReference type="RefSeq" id="WP_330486045.1">
    <property type="nucleotide sequence ID" value="NZ_JAZBJZ010000149.1"/>
</dbReference>
<dbReference type="EC" id="3.4.11.1" evidence="9"/>
<dbReference type="GO" id="GO:0006508">
    <property type="term" value="P:proteolysis"/>
    <property type="evidence" value="ECO:0007669"/>
    <property type="project" value="UniProtKB-KW"/>
</dbReference>
<comment type="cofactor">
    <cofactor evidence="9">
        <name>Mn(2+)</name>
        <dbReference type="ChEBI" id="CHEBI:29035"/>
    </cofactor>
    <text evidence="9">Binds 2 manganese ions per subunit.</text>
</comment>